<dbReference type="InterPro" id="IPR036075">
    <property type="entry name" value="ARMT-1-like_metal-bd_sf"/>
</dbReference>
<dbReference type="SUPFAM" id="SSF111321">
    <property type="entry name" value="AF1104-like"/>
    <property type="match status" value="1"/>
</dbReference>
<gene>
    <name evidence="2" type="ORF">S12H4_10595</name>
</gene>
<evidence type="ECO:0000313" key="2">
    <source>
        <dbReference type="EMBL" id="GAI64422.1"/>
    </source>
</evidence>
<dbReference type="EMBL" id="BARW01004562">
    <property type="protein sequence ID" value="GAI64422.1"/>
    <property type="molecule type" value="Genomic_DNA"/>
</dbReference>
<dbReference type="Pfam" id="PF01937">
    <property type="entry name" value="ARMT1-like_dom"/>
    <property type="match status" value="1"/>
</dbReference>
<proteinExistence type="predicted"/>
<sequence length="188" mass="21774">MKSYLDCYPCFFTQAIRTSRMITSDEKKIWQILNEVSLSLPEIHFGATPPEIGREVYRIISKRTGIKDPYRKIKEKCTHQALSLYPELKKLMNSSEDRLMTAIRISIAGNIIDFGANFDFDLKKDVGTILSQDFSINHYREFCEALHKARKILYLADNAGETVFDRFLIEEINKPVIYVVHAHPIIND</sequence>
<feature type="domain" description="Damage-control phosphatase ARMT1-like metal-binding" evidence="1">
    <location>
        <begin position="6"/>
        <end position="188"/>
    </location>
</feature>
<name>X1Q7E0_9ZZZZ</name>
<dbReference type="Gene3D" id="1.10.285.20">
    <property type="entry name" value="Uncharacterised protein PF01937, DUF89, domain 2"/>
    <property type="match status" value="1"/>
</dbReference>
<comment type="caution">
    <text evidence="2">The sequence shown here is derived from an EMBL/GenBank/DDBJ whole genome shotgun (WGS) entry which is preliminary data.</text>
</comment>
<accession>X1Q7E0</accession>
<dbReference type="InterPro" id="IPR002791">
    <property type="entry name" value="ARMT1-like_metal-bd"/>
</dbReference>
<organism evidence="2">
    <name type="scientific">marine sediment metagenome</name>
    <dbReference type="NCBI Taxonomy" id="412755"/>
    <lineage>
        <taxon>unclassified sequences</taxon>
        <taxon>metagenomes</taxon>
        <taxon>ecological metagenomes</taxon>
    </lineage>
</organism>
<dbReference type="Gene3D" id="3.40.50.10880">
    <property type="entry name" value="Uncharacterised protein PF01937, DUF89, domain 3"/>
    <property type="match status" value="1"/>
</dbReference>
<dbReference type="AlphaFoldDB" id="X1Q7E0"/>
<reference evidence="2" key="1">
    <citation type="journal article" date="2014" name="Front. Microbiol.">
        <title>High frequency of phylogenetically diverse reductive dehalogenase-homologous genes in deep subseafloor sedimentary metagenomes.</title>
        <authorList>
            <person name="Kawai M."/>
            <person name="Futagami T."/>
            <person name="Toyoda A."/>
            <person name="Takaki Y."/>
            <person name="Nishi S."/>
            <person name="Hori S."/>
            <person name="Arai W."/>
            <person name="Tsubouchi T."/>
            <person name="Morono Y."/>
            <person name="Uchiyama I."/>
            <person name="Ito T."/>
            <person name="Fujiyama A."/>
            <person name="Inagaki F."/>
            <person name="Takami H."/>
        </authorList>
    </citation>
    <scope>NUCLEOTIDE SEQUENCE</scope>
    <source>
        <strain evidence="2">Expedition CK06-06</strain>
    </source>
</reference>
<feature type="non-terminal residue" evidence="2">
    <location>
        <position position="188"/>
    </location>
</feature>
<protein>
    <recommendedName>
        <fullName evidence="1">Damage-control phosphatase ARMT1-like metal-binding domain-containing protein</fullName>
    </recommendedName>
</protein>
<evidence type="ECO:0000259" key="1">
    <source>
        <dbReference type="Pfam" id="PF01937"/>
    </source>
</evidence>